<gene>
    <name evidence="6" type="ORF">CCH79_00001683</name>
</gene>
<dbReference type="InterPro" id="IPR022008">
    <property type="entry name" value="EABR"/>
</dbReference>
<organism evidence="6 7">
    <name type="scientific">Gambusia affinis</name>
    <name type="common">Western mosquitofish</name>
    <name type="synonym">Heterandria affinis</name>
    <dbReference type="NCBI Taxonomy" id="33528"/>
    <lineage>
        <taxon>Eukaryota</taxon>
        <taxon>Metazoa</taxon>
        <taxon>Chordata</taxon>
        <taxon>Craniata</taxon>
        <taxon>Vertebrata</taxon>
        <taxon>Euteleostomi</taxon>
        <taxon>Actinopterygii</taxon>
        <taxon>Neopterygii</taxon>
        <taxon>Teleostei</taxon>
        <taxon>Neoteleostei</taxon>
        <taxon>Acanthomorphata</taxon>
        <taxon>Ovalentaria</taxon>
        <taxon>Atherinomorphae</taxon>
        <taxon>Cyprinodontiformes</taxon>
        <taxon>Poeciliidae</taxon>
        <taxon>Poeciliinae</taxon>
        <taxon>Gambusia</taxon>
    </lineage>
</organism>
<reference evidence="6 7" key="1">
    <citation type="journal article" date="2018" name="G3 (Bethesda)">
        <title>A High-Quality Reference Genome for the Invasive Mosquitofish Gambusia affinis Using a Chicago Library.</title>
        <authorList>
            <person name="Hoffberg S.L."/>
            <person name="Troendle N.J."/>
            <person name="Glenn T.C."/>
            <person name="Mahmud O."/>
            <person name="Louha S."/>
            <person name="Chalopin D."/>
            <person name="Bennetzen J.L."/>
            <person name="Mauricio R."/>
        </authorList>
    </citation>
    <scope>NUCLEOTIDE SEQUENCE [LARGE SCALE GENOMIC DNA]</scope>
    <source>
        <strain evidence="6">NE01/NJP1002.9</strain>
        <tissue evidence="6">Muscle</tissue>
    </source>
</reference>
<accession>A0A315VS60</accession>
<name>A0A315VS60_GAMAF</name>
<feature type="compositionally biased region" description="Low complexity" evidence="4">
    <location>
        <begin position="379"/>
        <end position="392"/>
    </location>
</feature>
<keyword evidence="3" id="KW-0175">Coiled coil</keyword>
<evidence type="ECO:0000256" key="4">
    <source>
        <dbReference type="SAM" id="MobiDB-lite"/>
    </source>
</evidence>
<dbReference type="AlphaFoldDB" id="A0A315VS60"/>
<sequence length="428" mass="49588">MSSQYDVRITTGFVSAQGRNPARRLDYDPQHSDQKNPSLLGDSTHIPSGELHSSERSPNNHRHIEVIKMTAYRSNASRKKKLSLELVRIISSLKKENIQLKKTLAEVSHHHAEHNKLVEKLLALETLWLESRQQLPPKGEQTTLFTEDSPSLSNDEVVSHLQHKLNDASVVKITLLALVIRVAKHDRALEKNKQWLEYDQQREAYVRAILDKMLWLEKHLNETNQAHSKQHNEEHSDVEPQREIKELFESLLKQTDVWLDMLKNQVEVTHQELIIAEKRAREGELEALIHQLKSETISKGSPQEGCHNSEEEEQQLREETQELQARLKEEKRRSTNFELQASLYQRYMLNYHHADQEKIADLERQRDQEDLGSCEEAMPPSSSPRDSLASSSHTSVLNESVLECPTCQNEYPASEYRELLKHLEICLE</sequence>
<dbReference type="GO" id="GO:0051896">
    <property type="term" value="P:regulation of phosphatidylinositol 3-kinase/protein kinase B signal transduction"/>
    <property type="evidence" value="ECO:0007669"/>
    <property type="project" value="InterPro"/>
</dbReference>
<dbReference type="EMBL" id="NHOQ01001229">
    <property type="protein sequence ID" value="PWA25973.1"/>
    <property type="molecule type" value="Genomic_DNA"/>
</dbReference>
<evidence type="ECO:0000256" key="1">
    <source>
        <dbReference type="ARBA" id="ARBA00004496"/>
    </source>
</evidence>
<dbReference type="GO" id="GO:0030496">
    <property type="term" value="C:midbody"/>
    <property type="evidence" value="ECO:0007669"/>
    <property type="project" value="TreeGrafter"/>
</dbReference>
<protein>
    <recommendedName>
        <fullName evidence="5">TSG101 and ALIX binding domain-containing protein</fullName>
    </recommendedName>
</protein>
<dbReference type="GO" id="GO:0005737">
    <property type="term" value="C:cytoplasm"/>
    <property type="evidence" value="ECO:0007669"/>
    <property type="project" value="UniProtKB-SubCell"/>
</dbReference>
<keyword evidence="2" id="KW-0963">Cytoplasm</keyword>
<comment type="caution">
    <text evidence="6">The sequence shown here is derived from an EMBL/GenBank/DDBJ whole genome shotgun (WGS) entry which is preliminary data.</text>
</comment>
<dbReference type="Pfam" id="PF12180">
    <property type="entry name" value="EABR"/>
    <property type="match status" value="1"/>
</dbReference>
<dbReference type="InterPro" id="IPR038926">
    <property type="entry name" value="CEP55"/>
</dbReference>
<feature type="region of interest" description="Disordered" evidence="4">
    <location>
        <begin position="365"/>
        <end position="394"/>
    </location>
</feature>
<dbReference type="Gene3D" id="1.20.5.1180">
    <property type="entry name" value="Geminin coiled-coil domain"/>
    <property type="match status" value="1"/>
</dbReference>
<dbReference type="PANTHER" id="PTHR31838:SF1">
    <property type="entry name" value="CENTROSOMAL PROTEIN OF 55 KDA"/>
    <property type="match status" value="1"/>
</dbReference>
<dbReference type="GO" id="GO:0000281">
    <property type="term" value="P:mitotic cytokinesis"/>
    <property type="evidence" value="ECO:0007669"/>
    <property type="project" value="InterPro"/>
</dbReference>
<keyword evidence="7" id="KW-1185">Reference proteome</keyword>
<feature type="region of interest" description="Disordered" evidence="4">
    <location>
        <begin position="1"/>
        <end position="62"/>
    </location>
</feature>
<evidence type="ECO:0000256" key="2">
    <source>
        <dbReference type="ARBA" id="ARBA00022490"/>
    </source>
</evidence>
<dbReference type="Proteomes" id="UP000250572">
    <property type="component" value="Unassembled WGS sequence"/>
</dbReference>
<dbReference type="GO" id="GO:0045184">
    <property type="term" value="P:establishment of protein localization"/>
    <property type="evidence" value="ECO:0007669"/>
    <property type="project" value="TreeGrafter"/>
</dbReference>
<evidence type="ECO:0000313" key="6">
    <source>
        <dbReference type="EMBL" id="PWA25973.1"/>
    </source>
</evidence>
<proteinExistence type="predicted"/>
<evidence type="ECO:0000256" key="3">
    <source>
        <dbReference type="ARBA" id="ARBA00023054"/>
    </source>
</evidence>
<evidence type="ECO:0000313" key="7">
    <source>
        <dbReference type="Proteomes" id="UP000250572"/>
    </source>
</evidence>
<comment type="subcellular location">
    <subcellularLocation>
        <location evidence="1">Cytoplasm</location>
    </subcellularLocation>
</comment>
<dbReference type="PANTHER" id="PTHR31838">
    <property type="entry name" value="CENTROSOMAL PROTEIN OF 55 KDA"/>
    <property type="match status" value="1"/>
</dbReference>
<feature type="domain" description="TSG101 and ALIX binding" evidence="5">
    <location>
        <begin position="188"/>
        <end position="215"/>
    </location>
</feature>
<evidence type="ECO:0000259" key="5">
    <source>
        <dbReference type="Pfam" id="PF12180"/>
    </source>
</evidence>
<feature type="region of interest" description="Disordered" evidence="4">
    <location>
        <begin position="294"/>
        <end position="319"/>
    </location>
</feature>
<feature type="compositionally biased region" description="Basic and acidic residues" evidence="4">
    <location>
        <begin position="23"/>
        <end position="34"/>
    </location>
</feature>